<evidence type="ECO:0000256" key="6">
    <source>
        <dbReference type="HAMAP-Rule" id="MF_00074"/>
    </source>
</evidence>
<keyword evidence="3 6" id="KW-0489">Methyltransferase</keyword>
<dbReference type="InterPro" id="IPR029063">
    <property type="entry name" value="SAM-dependent_MTases_sf"/>
</dbReference>
<dbReference type="PANTHER" id="PTHR31760">
    <property type="entry name" value="S-ADENOSYL-L-METHIONINE-DEPENDENT METHYLTRANSFERASES SUPERFAMILY PROTEIN"/>
    <property type="match status" value="1"/>
</dbReference>
<feature type="binding site" evidence="6">
    <location>
        <position position="81"/>
    </location>
    <ligand>
        <name>S-adenosyl-L-methionine</name>
        <dbReference type="ChEBI" id="CHEBI:59789"/>
    </ligand>
</feature>
<keyword evidence="1 6" id="KW-0963">Cytoplasm</keyword>
<keyword evidence="8" id="KW-1185">Reference proteome</keyword>
<comment type="function">
    <text evidence="6">Specifically methylates the N7 position of a guanine in 16S rRNA.</text>
</comment>
<dbReference type="HAMAP" id="MF_00074">
    <property type="entry name" value="16SrRNA_methyltr_G"/>
    <property type="match status" value="1"/>
</dbReference>
<keyword evidence="2 6" id="KW-0698">rRNA processing</keyword>
<dbReference type="EC" id="2.1.1.-" evidence="6"/>
<organism evidence="7 8">
    <name type="scientific">Desulfobulbus propionicus (strain ATCC 33891 / DSM 2032 / VKM B-1956 / 1pr3)</name>
    <dbReference type="NCBI Taxonomy" id="577650"/>
    <lineage>
        <taxon>Bacteria</taxon>
        <taxon>Pseudomonadati</taxon>
        <taxon>Thermodesulfobacteriota</taxon>
        <taxon>Desulfobulbia</taxon>
        <taxon>Desulfobulbales</taxon>
        <taxon>Desulfobulbaceae</taxon>
        <taxon>Desulfobulbus</taxon>
    </lineage>
</organism>
<evidence type="ECO:0000313" key="8">
    <source>
        <dbReference type="Proteomes" id="UP000006365"/>
    </source>
</evidence>
<keyword evidence="4 6" id="KW-0808">Transferase</keyword>
<feature type="binding site" evidence="6">
    <location>
        <position position="86"/>
    </location>
    <ligand>
        <name>S-adenosyl-L-methionine</name>
        <dbReference type="ChEBI" id="CHEBI:59789"/>
    </ligand>
</feature>
<evidence type="ECO:0000256" key="4">
    <source>
        <dbReference type="ARBA" id="ARBA00022679"/>
    </source>
</evidence>
<dbReference type="KEGG" id="dpr:Despr_0908"/>
<dbReference type="PANTHER" id="PTHR31760:SF0">
    <property type="entry name" value="S-ADENOSYL-L-METHIONINE-DEPENDENT METHYLTRANSFERASES SUPERFAMILY PROTEIN"/>
    <property type="match status" value="1"/>
</dbReference>
<reference evidence="7 8" key="1">
    <citation type="journal article" date="2011" name="Stand. Genomic Sci.">
        <title>Complete genome sequence of Desulfobulbus propionicus type strain (1pr3).</title>
        <authorList>
            <person name="Pagani I."/>
            <person name="Lapidus A."/>
            <person name="Nolan M."/>
            <person name="Lucas S."/>
            <person name="Hammon N."/>
            <person name="Deshpande S."/>
            <person name="Cheng J.F."/>
            <person name="Chertkov O."/>
            <person name="Davenport K."/>
            <person name="Tapia R."/>
            <person name="Han C."/>
            <person name="Goodwin L."/>
            <person name="Pitluck S."/>
            <person name="Liolios K."/>
            <person name="Mavromatis K."/>
            <person name="Ivanova N."/>
            <person name="Mikhailova N."/>
            <person name="Pati A."/>
            <person name="Chen A."/>
            <person name="Palaniappan K."/>
            <person name="Land M."/>
            <person name="Hauser L."/>
            <person name="Chang Y.J."/>
            <person name="Jeffries C.D."/>
            <person name="Detter J.C."/>
            <person name="Brambilla E."/>
            <person name="Kannan K.P."/>
            <person name="Djao O.D."/>
            <person name="Rohde M."/>
            <person name="Pukall R."/>
            <person name="Spring S."/>
            <person name="Goker M."/>
            <person name="Sikorski J."/>
            <person name="Woyke T."/>
            <person name="Bristow J."/>
            <person name="Eisen J.A."/>
            <person name="Markowitz V."/>
            <person name="Hugenholtz P."/>
            <person name="Kyrpides N.C."/>
            <person name="Klenk H.P."/>
        </authorList>
    </citation>
    <scope>NUCLEOTIDE SEQUENCE [LARGE SCALE GENOMIC DNA]</scope>
    <source>
        <strain evidence="8">ATCC 33891 / DSM 2032 / 1pr3</strain>
    </source>
</reference>
<dbReference type="AlphaFoldDB" id="A0A7U4DNM5"/>
<comment type="similarity">
    <text evidence="6">Belongs to the methyltransferase superfamily. RNA methyltransferase RsmG family.</text>
</comment>
<dbReference type="Pfam" id="PF02527">
    <property type="entry name" value="GidB"/>
    <property type="match status" value="1"/>
</dbReference>
<dbReference type="NCBIfam" id="TIGR00138">
    <property type="entry name" value="rsmG_gidB"/>
    <property type="match status" value="1"/>
</dbReference>
<dbReference type="InterPro" id="IPR003682">
    <property type="entry name" value="rRNA_ssu_MeTfrase_G"/>
</dbReference>
<keyword evidence="5 6" id="KW-0949">S-adenosyl-L-methionine</keyword>
<dbReference type="RefSeq" id="WP_015723626.1">
    <property type="nucleotide sequence ID" value="NC_014972.1"/>
</dbReference>
<comment type="subcellular location">
    <subcellularLocation>
        <location evidence="6">Cytoplasm</location>
    </subcellularLocation>
</comment>
<name>A0A7U4DNM5_DESPD</name>
<dbReference type="GO" id="GO:0005829">
    <property type="term" value="C:cytosol"/>
    <property type="evidence" value="ECO:0007669"/>
    <property type="project" value="TreeGrafter"/>
</dbReference>
<proteinExistence type="inferred from homology"/>
<comment type="caution">
    <text evidence="6">Lacks conserved residue(s) required for the propagation of feature annotation.</text>
</comment>
<evidence type="ECO:0000256" key="1">
    <source>
        <dbReference type="ARBA" id="ARBA00022490"/>
    </source>
</evidence>
<evidence type="ECO:0000256" key="3">
    <source>
        <dbReference type="ARBA" id="ARBA00022603"/>
    </source>
</evidence>
<feature type="binding site" evidence="6">
    <location>
        <position position="149"/>
    </location>
    <ligand>
        <name>S-adenosyl-L-methionine</name>
        <dbReference type="ChEBI" id="CHEBI:59789"/>
    </ligand>
</feature>
<feature type="binding site" evidence="6">
    <location>
        <begin position="132"/>
        <end position="133"/>
    </location>
    <ligand>
        <name>S-adenosyl-L-methionine</name>
        <dbReference type="ChEBI" id="CHEBI:59789"/>
    </ligand>
</feature>
<sequence>MASDNRQLLRTGSQRLGIPLGDEAIERLLIYLAQLMKWSRRVNLIARDTPEEQAVELHFLDSLTLAPLLQEPEAVHLLDVGTGAGFPGLVLACVLPEARFTLVEPRQKRVSFLRHLIRTLGLSNTEVVADRLEPHAQAWQGRFTHVTSRAVAEPGLFLPLVRPLAIPEARVILMLAREHTLAGIETLASGPWRIAETRAFALPFSGAPRLLAVVCPA</sequence>
<evidence type="ECO:0000313" key="7">
    <source>
        <dbReference type="EMBL" id="ADW17082.1"/>
    </source>
</evidence>
<dbReference type="Proteomes" id="UP000006365">
    <property type="component" value="Chromosome"/>
</dbReference>
<protein>
    <recommendedName>
        <fullName evidence="6">Ribosomal RNA small subunit methyltransferase G</fullName>
        <ecNumber evidence="6">2.1.1.-</ecNumber>
    </recommendedName>
    <alternativeName>
        <fullName evidence="6">16S rRNA 7-methylguanosine methyltransferase</fullName>
        <shortName evidence="6">16S rRNA m7G methyltransferase</shortName>
    </alternativeName>
</protein>
<dbReference type="SUPFAM" id="SSF53335">
    <property type="entry name" value="S-adenosyl-L-methionine-dependent methyltransferases"/>
    <property type="match status" value="1"/>
</dbReference>
<evidence type="ECO:0000256" key="5">
    <source>
        <dbReference type="ARBA" id="ARBA00022691"/>
    </source>
</evidence>
<dbReference type="EMBL" id="CP002364">
    <property type="protein sequence ID" value="ADW17082.1"/>
    <property type="molecule type" value="Genomic_DNA"/>
</dbReference>
<dbReference type="GO" id="GO:0070043">
    <property type="term" value="F:rRNA (guanine-N7-)-methyltransferase activity"/>
    <property type="evidence" value="ECO:0007669"/>
    <property type="project" value="UniProtKB-UniRule"/>
</dbReference>
<dbReference type="Gene3D" id="3.40.50.150">
    <property type="entry name" value="Vaccinia Virus protein VP39"/>
    <property type="match status" value="1"/>
</dbReference>
<gene>
    <name evidence="6" type="primary">rsmG</name>
    <name evidence="7" type="ordered locus">Despr_0908</name>
</gene>
<accession>A0A7U4DNM5</accession>
<evidence type="ECO:0000256" key="2">
    <source>
        <dbReference type="ARBA" id="ARBA00022552"/>
    </source>
</evidence>